<keyword evidence="4" id="KW-1185">Reference proteome</keyword>
<evidence type="ECO:0000259" key="2">
    <source>
        <dbReference type="SMART" id="SM01029"/>
    </source>
</evidence>
<feature type="region of interest" description="Disordered" evidence="1">
    <location>
        <begin position="20"/>
        <end position="60"/>
    </location>
</feature>
<evidence type="ECO:0000313" key="4">
    <source>
        <dbReference type="Proteomes" id="UP001295740"/>
    </source>
</evidence>
<dbReference type="Pfam" id="PF10435">
    <property type="entry name" value="BetaGal_dom2"/>
    <property type="match status" value="1"/>
</dbReference>
<dbReference type="EMBL" id="CAUWAG010000006">
    <property type="protein sequence ID" value="CAJ2503987.1"/>
    <property type="molecule type" value="Genomic_DNA"/>
</dbReference>
<feature type="compositionally biased region" description="Basic and acidic residues" evidence="1">
    <location>
        <begin position="20"/>
        <end position="31"/>
    </location>
</feature>
<feature type="compositionally biased region" description="Polar residues" evidence="1">
    <location>
        <begin position="44"/>
        <end position="60"/>
    </location>
</feature>
<dbReference type="SMART" id="SM01029">
    <property type="entry name" value="BetaGal_dom2"/>
    <property type="match status" value="1"/>
</dbReference>
<comment type="caution">
    <text evidence="3">The sequence shown here is derived from an EMBL/GenBank/DDBJ whole genome shotgun (WGS) entry which is preliminary data.</text>
</comment>
<reference evidence="3" key="1">
    <citation type="submission" date="2023-10" db="EMBL/GenBank/DDBJ databases">
        <authorList>
            <person name="Hackl T."/>
        </authorList>
    </citation>
    <scope>NUCLEOTIDE SEQUENCE</scope>
</reference>
<dbReference type="Pfam" id="PF13363">
    <property type="entry name" value="BetaGal_dom3"/>
    <property type="match status" value="1"/>
</dbReference>
<dbReference type="InterPro" id="IPR036833">
    <property type="entry name" value="BetaGal_dom3_sf"/>
</dbReference>
<gene>
    <name evidence="3" type="ORF">KHLLAP_LOCUS4455</name>
</gene>
<accession>A0AAI8VFL2</accession>
<dbReference type="Proteomes" id="UP001295740">
    <property type="component" value="Unassembled WGS sequence"/>
</dbReference>
<dbReference type="InterPro" id="IPR037110">
    <property type="entry name" value="Betagal_dom2_sf"/>
</dbReference>
<dbReference type="InterPro" id="IPR025972">
    <property type="entry name" value="BetaGal_dom3"/>
</dbReference>
<dbReference type="SUPFAM" id="SSF117100">
    <property type="entry name" value="Beta-galactosidase LacA, domain 3"/>
    <property type="match status" value="1"/>
</dbReference>
<sequence length="398" mass="43755">MPPNRTQQFLTVARLRWADSDRRQISSHDANDSPAANMPKAAPSAQQLETHDSVSSAYPTALPSNASNGSYVSTDQITTKPAFSSDSPTVCYIMRHADWRSLNTTTCKLIVPISTSNVTIPQQGCELVLVRRDSKILVQNYDVGGVSLIYCTAETFTWARGASGKRTLILYGETSELHQSAIDLGNLMANSTATDPDDATVNTCNLTANKISVKWQLSPERNILTFGDELAILMHWRNGAYNYWVTELPAPMSIANYSSLSKSTVIVKGGHLTRSAAIEGEILAGLATSTARPTSNSYTYKTTGQVKTILFNGEELATTDSPRGRLTAQLPFTLPNLTHPDSASLEWKYRLAPRNPGHLRRLSPDRLHQLHNHQPAGAAHADLALRQRPRLPRWLTHL</sequence>
<protein>
    <submittedName>
        <fullName evidence="3">Uu.00g113810.m01.CDS01</fullName>
    </submittedName>
</protein>
<dbReference type="Gene3D" id="2.102.20.10">
    <property type="entry name" value="Beta-galactosidase, domain 2"/>
    <property type="match status" value="1"/>
</dbReference>
<dbReference type="SUPFAM" id="SSF51011">
    <property type="entry name" value="Glycosyl hydrolase domain"/>
    <property type="match status" value="1"/>
</dbReference>
<organism evidence="3 4">
    <name type="scientific">Anthostomella pinea</name>
    <dbReference type="NCBI Taxonomy" id="933095"/>
    <lineage>
        <taxon>Eukaryota</taxon>
        <taxon>Fungi</taxon>
        <taxon>Dikarya</taxon>
        <taxon>Ascomycota</taxon>
        <taxon>Pezizomycotina</taxon>
        <taxon>Sordariomycetes</taxon>
        <taxon>Xylariomycetidae</taxon>
        <taxon>Xylariales</taxon>
        <taxon>Xylariaceae</taxon>
        <taxon>Anthostomella</taxon>
    </lineage>
</organism>
<evidence type="ECO:0000256" key="1">
    <source>
        <dbReference type="SAM" id="MobiDB-lite"/>
    </source>
</evidence>
<name>A0AAI8VFL2_9PEZI</name>
<dbReference type="AlphaFoldDB" id="A0AAI8VFL2"/>
<evidence type="ECO:0000313" key="3">
    <source>
        <dbReference type="EMBL" id="CAJ2503987.1"/>
    </source>
</evidence>
<feature type="domain" description="Beta-galactosidase" evidence="2">
    <location>
        <begin position="58"/>
        <end position="243"/>
    </location>
</feature>
<proteinExistence type="predicted"/>
<dbReference type="Gene3D" id="2.60.390.10">
    <property type="entry name" value="Beta-galactosidase, domain 3"/>
    <property type="match status" value="1"/>
</dbReference>
<dbReference type="InterPro" id="IPR018954">
    <property type="entry name" value="Betagal_dom2"/>
</dbReference>